<comment type="caution">
    <text evidence="1">The sequence shown here is derived from an EMBL/GenBank/DDBJ whole genome shotgun (WGS) entry which is preliminary data.</text>
</comment>
<gene>
    <name evidence="1" type="ORF">D6D21_02252</name>
</gene>
<reference evidence="1 2" key="1">
    <citation type="submission" date="2018-10" db="EMBL/GenBank/DDBJ databases">
        <title>Fifty Aureobasidium pullulans genomes reveal a recombining polyextremotolerant generalist.</title>
        <authorList>
            <person name="Gostincar C."/>
            <person name="Turk M."/>
            <person name="Zajc J."/>
            <person name="Gunde-Cimerman N."/>
        </authorList>
    </citation>
    <scope>NUCLEOTIDE SEQUENCE [LARGE SCALE GENOMIC DNA]</scope>
    <source>
        <strain evidence="1 2">EXF-10796</strain>
    </source>
</reference>
<name>A0AB74J5Y4_AURPU</name>
<dbReference type="AlphaFoldDB" id="A0AB74J5Y4"/>
<sequence length="77" mass="8417">MSTTLMVTHDHVQLKTCQIIVSNETCQDVACRIHASTIMLEADDRGTLFAILYAGSLRLSSSGSHHPPSVQYEAVDD</sequence>
<protein>
    <submittedName>
        <fullName evidence="1">Uncharacterized protein</fullName>
    </submittedName>
</protein>
<evidence type="ECO:0000313" key="1">
    <source>
        <dbReference type="EMBL" id="THW49806.1"/>
    </source>
</evidence>
<proteinExistence type="predicted"/>
<evidence type="ECO:0000313" key="2">
    <source>
        <dbReference type="Proteomes" id="UP000309076"/>
    </source>
</evidence>
<organism evidence="1 2">
    <name type="scientific">Aureobasidium pullulans</name>
    <name type="common">Black yeast</name>
    <name type="synonym">Pullularia pullulans</name>
    <dbReference type="NCBI Taxonomy" id="5580"/>
    <lineage>
        <taxon>Eukaryota</taxon>
        <taxon>Fungi</taxon>
        <taxon>Dikarya</taxon>
        <taxon>Ascomycota</taxon>
        <taxon>Pezizomycotina</taxon>
        <taxon>Dothideomycetes</taxon>
        <taxon>Dothideomycetidae</taxon>
        <taxon>Dothideales</taxon>
        <taxon>Saccotheciaceae</taxon>
        <taxon>Aureobasidium</taxon>
    </lineage>
</organism>
<dbReference type="EMBL" id="QZAM01000026">
    <property type="protein sequence ID" value="THW49806.1"/>
    <property type="molecule type" value="Genomic_DNA"/>
</dbReference>
<accession>A0AB74J5Y4</accession>
<dbReference type="Proteomes" id="UP000309076">
    <property type="component" value="Unassembled WGS sequence"/>
</dbReference>